<protein>
    <recommendedName>
        <fullName evidence="8">Probable membrane transporter protein</fullName>
    </recommendedName>
</protein>
<comment type="caution">
    <text evidence="9">The sequence shown here is derived from an EMBL/GenBank/DDBJ whole genome shotgun (WGS) entry which is preliminary data.</text>
</comment>
<evidence type="ECO:0000256" key="4">
    <source>
        <dbReference type="ARBA" id="ARBA00022475"/>
    </source>
</evidence>
<feature type="transmembrane region" description="Helical" evidence="8">
    <location>
        <begin position="83"/>
        <end position="102"/>
    </location>
</feature>
<evidence type="ECO:0000256" key="1">
    <source>
        <dbReference type="ARBA" id="ARBA00004651"/>
    </source>
</evidence>
<evidence type="ECO:0000313" key="10">
    <source>
        <dbReference type="Proteomes" id="UP000609121"/>
    </source>
</evidence>
<dbReference type="PANTHER" id="PTHR30269:SF32">
    <property type="entry name" value="MEMBRANE TRANSPORTER PROTEIN-RELATED"/>
    <property type="match status" value="1"/>
</dbReference>
<evidence type="ECO:0000256" key="3">
    <source>
        <dbReference type="ARBA" id="ARBA00022448"/>
    </source>
</evidence>
<gene>
    <name evidence="9" type="ORF">ICN82_12035</name>
</gene>
<feature type="transmembrane region" description="Helical" evidence="8">
    <location>
        <begin position="208"/>
        <end position="228"/>
    </location>
</feature>
<feature type="transmembrane region" description="Helical" evidence="8">
    <location>
        <begin position="179"/>
        <end position="196"/>
    </location>
</feature>
<feature type="transmembrane region" description="Helical" evidence="8">
    <location>
        <begin position="234"/>
        <end position="251"/>
    </location>
</feature>
<comment type="similarity">
    <text evidence="2 8">Belongs to the 4-toluene sulfonate uptake permease (TSUP) (TC 2.A.102) family.</text>
</comment>
<reference evidence="9" key="1">
    <citation type="submission" date="2020-09" db="EMBL/GenBank/DDBJ databases">
        <title>A novel bacterium of genus Mangrovicoccus, isolated from South China Sea.</title>
        <authorList>
            <person name="Huang H."/>
            <person name="Mo K."/>
            <person name="Hu Y."/>
        </authorList>
    </citation>
    <scope>NUCLEOTIDE SEQUENCE</scope>
    <source>
        <strain evidence="9">HB182678</strain>
    </source>
</reference>
<feature type="transmembrane region" description="Helical" evidence="8">
    <location>
        <begin position="108"/>
        <end position="126"/>
    </location>
</feature>
<dbReference type="AlphaFoldDB" id="A0A8J6YZV5"/>
<feature type="transmembrane region" description="Helical" evidence="8">
    <location>
        <begin position="138"/>
        <end position="159"/>
    </location>
</feature>
<keyword evidence="6 8" id="KW-1133">Transmembrane helix</keyword>
<dbReference type="RefSeq" id="WP_193183070.1">
    <property type="nucleotide sequence ID" value="NZ_JACVXA010000035.1"/>
</dbReference>
<keyword evidence="4 8" id="KW-1003">Cell membrane</keyword>
<dbReference type="Proteomes" id="UP000609121">
    <property type="component" value="Unassembled WGS sequence"/>
</dbReference>
<dbReference type="Pfam" id="PF01925">
    <property type="entry name" value="TauE"/>
    <property type="match status" value="1"/>
</dbReference>
<accession>A0A8J6YZV5</accession>
<keyword evidence="7 8" id="KW-0472">Membrane</keyword>
<dbReference type="EMBL" id="JACVXA010000035">
    <property type="protein sequence ID" value="MBE3638933.1"/>
    <property type="molecule type" value="Genomic_DNA"/>
</dbReference>
<dbReference type="PANTHER" id="PTHR30269">
    <property type="entry name" value="TRANSMEMBRANE PROTEIN YFCA"/>
    <property type="match status" value="1"/>
</dbReference>
<dbReference type="InterPro" id="IPR052017">
    <property type="entry name" value="TSUP"/>
</dbReference>
<evidence type="ECO:0000256" key="8">
    <source>
        <dbReference type="RuleBase" id="RU363041"/>
    </source>
</evidence>
<keyword evidence="10" id="KW-1185">Reference proteome</keyword>
<keyword evidence="5 8" id="KW-0812">Transmembrane</keyword>
<evidence type="ECO:0000256" key="7">
    <source>
        <dbReference type="ARBA" id="ARBA00023136"/>
    </source>
</evidence>
<evidence type="ECO:0000313" key="9">
    <source>
        <dbReference type="EMBL" id="MBE3638933.1"/>
    </source>
</evidence>
<evidence type="ECO:0000256" key="5">
    <source>
        <dbReference type="ARBA" id="ARBA00022692"/>
    </source>
</evidence>
<organism evidence="9 10">
    <name type="scientific">Mangrovicoccus algicola</name>
    <dbReference type="NCBI Taxonomy" id="2771008"/>
    <lineage>
        <taxon>Bacteria</taxon>
        <taxon>Pseudomonadati</taxon>
        <taxon>Pseudomonadota</taxon>
        <taxon>Alphaproteobacteria</taxon>
        <taxon>Rhodobacterales</taxon>
        <taxon>Paracoccaceae</taxon>
        <taxon>Mangrovicoccus</taxon>
    </lineage>
</organism>
<evidence type="ECO:0000256" key="6">
    <source>
        <dbReference type="ARBA" id="ARBA00022989"/>
    </source>
</evidence>
<comment type="subcellular location">
    <subcellularLocation>
        <location evidence="1 8">Cell membrane</location>
        <topology evidence="1 8">Multi-pass membrane protein</topology>
    </subcellularLocation>
</comment>
<dbReference type="GO" id="GO:0005886">
    <property type="term" value="C:plasma membrane"/>
    <property type="evidence" value="ECO:0007669"/>
    <property type="project" value="UniProtKB-SubCell"/>
</dbReference>
<name>A0A8J6YZV5_9RHOB</name>
<evidence type="ECO:0000256" key="2">
    <source>
        <dbReference type="ARBA" id="ARBA00009142"/>
    </source>
</evidence>
<dbReference type="InterPro" id="IPR002781">
    <property type="entry name" value="TM_pro_TauE-like"/>
</dbReference>
<keyword evidence="3" id="KW-0813">Transport</keyword>
<proteinExistence type="inferred from homology"/>
<sequence length="258" mass="26609">MDFTTFWPAGPGAAAAAVAITVLAAFVKGATGFAMPMVMISGLATFLPGELALALLIVPTLVTNVIQAFGGGLGRARAAALRYWRYIAIVLVFIALSAQLVSVLPQSWLFLALGTAITGFALWQLSGRQVTVPAHLRIRVELAVGTVAGVIGGLSGVWGPPTVAYLSASGAAKEESVRVQGVVYFAGACVLTLAHLRSGVLNAQTLPLSTAMVVPAMAGLVIGMQARGRMDEVLFRRCTLAVLAVAGVNLVRRGLAGL</sequence>